<dbReference type="GO" id="GO:0008270">
    <property type="term" value="F:zinc ion binding"/>
    <property type="evidence" value="ECO:0007669"/>
    <property type="project" value="InterPro"/>
</dbReference>
<keyword evidence="5 8" id="KW-0560">Oxidoreductase</keyword>
<dbReference type="Gene3D" id="3.90.180.10">
    <property type="entry name" value="Medium-chain alcohol dehydrogenases, catalytic domain"/>
    <property type="match status" value="1"/>
</dbReference>
<dbReference type="InterPro" id="IPR013149">
    <property type="entry name" value="ADH-like_C"/>
</dbReference>
<evidence type="ECO:0000256" key="1">
    <source>
        <dbReference type="ARBA" id="ARBA00001947"/>
    </source>
</evidence>
<dbReference type="AlphaFoldDB" id="A0A6J4LC62"/>
<dbReference type="Gene3D" id="3.40.50.720">
    <property type="entry name" value="NAD(P)-binding Rossmann-like Domain"/>
    <property type="match status" value="1"/>
</dbReference>
<evidence type="ECO:0000313" key="8">
    <source>
        <dbReference type="EMBL" id="CAA9326885.1"/>
    </source>
</evidence>
<dbReference type="SUPFAM" id="SSF50129">
    <property type="entry name" value="GroES-like"/>
    <property type="match status" value="1"/>
</dbReference>
<dbReference type="CDD" id="cd08232">
    <property type="entry name" value="idonate-5-DH"/>
    <property type="match status" value="1"/>
</dbReference>
<evidence type="ECO:0000256" key="6">
    <source>
        <dbReference type="RuleBase" id="RU361277"/>
    </source>
</evidence>
<evidence type="ECO:0000256" key="2">
    <source>
        <dbReference type="ARBA" id="ARBA00008072"/>
    </source>
</evidence>
<dbReference type="PANTHER" id="PTHR43161">
    <property type="entry name" value="SORBITOL DEHYDROGENASE"/>
    <property type="match status" value="1"/>
</dbReference>
<dbReference type="PANTHER" id="PTHR43161:SF9">
    <property type="entry name" value="SORBITOL DEHYDROGENASE"/>
    <property type="match status" value="1"/>
</dbReference>
<dbReference type="InterPro" id="IPR002328">
    <property type="entry name" value="ADH_Zn_CS"/>
</dbReference>
<evidence type="ECO:0000259" key="7">
    <source>
        <dbReference type="SMART" id="SM00829"/>
    </source>
</evidence>
<accession>A0A6J4LC62</accession>
<dbReference type="InterPro" id="IPR013154">
    <property type="entry name" value="ADH-like_N"/>
</dbReference>
<dbReference type="SUPFAM" id="SSF51735">
    <property type="entry name" value="NAD(P)-binding Rossmann-fold domains"/>
    <property type="match status" value="1"/>
</dbReference>
<proteinExistence type="inferred from homology"/>
<dbReference type="SMART" id="SM00829">
    <property type="entry name" value="PKS_ER"/>
    <property type="match status" value="1"/>
</dbReference>
<feature type="domain" description="Enoyl reductase (ER)" evidence="7">
    <location>
        <begin position="8"/>
        <end position="343"/>
    </location>
</feature>
<dbReference type="InterPro" id="IPR011032">
    <property type="entry name" value="GroES-like_sf"/>
</dbReference>
<evidence type="ECO:0000256" key="4">
    <source>
        <dbReference type="ARBA" id="ARBA00022833"/>
    </source>
</evidence>
<dbReference type="EMBL" id="CADCUC010000247">
    <property type="protein sequence ID" value="CAA9326885.1"/>
    <property type="molecule type" value="Genomic_DNA"/>
</dbReference>
<dbReference type="InterPro" id="IPR020843">
    <property type="entry name" value="ER"/>
</dbReference>
<comment type="similarity">
    <text evidence="2 6">Belongs to the zinc-containing alcohol dehydrogenase family.</text>
</comment>
<name>A0A6J4LC62_9HYPH</name>
<keyword evidence="3 6" id="KW-0479">Metal-binding</keyword>
<evidence type="ECO:0000256" key="5">
    <source>
        <dbReference type="ARBA" id="ARBA00023002"/>
    </source>
</evidence>
<dbReference type="PROSITE" id="PS00059">
    <property type="entry name" value="ADH_ZINC"/>
    <property type="match status" value="1"/>
</dbReference>
<dbReference type="Pfam" id="PF08240">
    <property type="entry name" value="ADH_N"/>
    <property type="match status" value="1"/>
</dbReference>
<gene>
    <name evidence="8" type="ORF">AVDCRST_MAG90-1273</name>
</gene>
<sequence length="346" mass="36143">MSLAVVIHAPHDLRVDTIAAPEPLGPDEVEVRVGAGGICGSDLHYFHDGGFGAVRLKEPMILGHEIAGTVAAVGDKVSAVRPGDRVAVDPSRACGRCRYCAENLANQCLDMRFFGSAMRFPHVQGGFRQALVAQARQCVPVPADLPLAMAAFAEPLAVCLHAVSRAGSLAGKRVLVTGAGPIGVLTLLAARDAGAAEVVITDVADAPLALAAKVGADQAINVAQDADAMARFMPDKAFFDVMFEASGNPAALRQGIEVVRPRGIVVLIGVGGEASLMLNVLVAKEVELRGTFRFDREFAQAVAAISSGRIDPAPLLTETVPLREAPRAFALASDRSRAMKVQLAFA</sequence>
<dbReference type="Pfam" id="PF00107">
    <property type="entry name" value="ADH_zinc_N"/>
    <property type="match status" value="1"/>
</dbReference>
<dbReference type="InterPro" id="IPR036291">
    <property type="entry name" value="NAD(P)-bd_dom_sf"/>
</dbReference>
<dbReference type="EC" id="1.1.1.264" evidence="8"/>
<protein>
    <submittedName>
        <fullName evidence="8">L-idonate 5-dehydrogenase</fullName>
        <ecNumber evidence="8">1.1.1.264</ecNumber>
    </submittedName>
</protein>
<comment type="cofactor">
    <cofactor evidence="1 6">
        <name>Zn(2+)</name>
        <dbReference type="ChEBI" id="CHEBI:29105"/>
    </cofactor>
</comment>
<keyword evidence="4 6" id="KW-0862">Zinc</keyword>
<organism evidence="8">
    <name type="scientific">uncultured Microvirga sp</name>
    <dbReference type="NCBI Taxonomy" id="412392"/>
    <lineage>
        <taxon>Bacteria</taxon>
        <taxon>Pseudomonadati</taxon>
        <taxon>Pseudomonadota</taxon>
        <taxon>Alphaproteobacteria</taxon>
        <taxon>Hyphomicrobiales</taxon>
        <taxon>Methylobacteriaceae</taxon>
        <taxon>Microvirga</taxon>
        <taxon>environmental samples</taxon>
    </lineage>
</organism>
<reference evidence="8" key="1">
    <citation type="submission" date="2020-02" db="EMBL/GenBank/DDBJ databases">
        <authorList>
            <person name="Meier V. D."/>
        </authorList>
    </citation>
    <scope>NUCLEOTIDE SEQUENCE</scope>
    <source>
        <strain evidence="8">AVDCRST_MAG90</strain>
    </source>
</reference>
<evidence type="ECO:0000256" key="3">
    <source>
        <dbReference type="ARBA" id="ARBA00022723"/>
    </source>
</evidence>
<dbReference type="GO" id="GO:0050572">
    <property type="term" value="F:L-idonate 5-dehydrogenase [NAD(P)+] activity"/>
    <property type="evidence" value="ECO:0007669"/>
    <property type="project" value="UniProtKB-EC"/>
</dbReference>